<accession>A0A9W7F2D9</accession>
<organism evidence="2 3">
    <name type="scientific">Triparma verrucosa</name>
    <dbReference type="NCBI Taxonomy" id="1606542"/>
    <lineage>
        <taxon>Eukaryota</taxon>
        <taxon>Sar</taxon>
        <taxon>Stramenopiles</taxon>
        <taxon>Ochrophyta</taxon>
        <taxon>Bolidophyceae</taxon>
        <taxon>Parmales</taxon>
        <taxon>Triparmaceae</taxon>
        <taxon>Triparma</taxon>
    </lineage>
</organism>
<keyword evidence="3" id="KW-1185">Reference proteome</keyword>
<evidence type="ECO:0000313" key="2">
    <source>
        <dbReference type="EMBL" id="GMH99590.1"/>
    </source>
</evidence>
<evidence type="ECO:0000256" key="1">
    <source>
        <dbReference type="SAM" id="Phobius"/>
    </source>
</evidence>
<feature type="transmembrane region" description="Helical" evidence="1">
    <location>
        <begin position="162"/>
        <end position="183"/>
    </location>
</feature>
<feature type="transmembrane region" description="Helical" evidence="1">
    <location>
        <begin position="248"/>
        <end position="276"/>
    </location>
</feature>
<keyword evidence="1" id="KW-0812">Transmembrane</keyword>
<dbReference type="Proteomes" id="UP001165160">
    <property type="component" value="Unassembled WGS sequence"/>
</dbReference>
<proteinExistence type="predicted"/>
<comment type="caution">
    <text evidence="2">The sequence shown here is derived from an EMBL/GenBank/DDBJ whole genome shotgun (WGS) entry which is preliminary data.</text>
</comment>
<feature type="transmembrane region" description="Helical" evidence="1">
    <location>
        <begin position="348"/>
        <end position="364"/>
    </location>
</feature>
<evidence type="ECO:0000313" key="3">
    <source>
        <dbReference type="Proteomes" id="UP001165160"/>
    </source>
</evidence>
<protein>
    <submittedName>
        <fullName evidence="2">Uncharacterized protein</fullName>
    </submittedName>
</protein>
<feature type="transmembrane region" description="Helical" evidence="1">
    <location>
        <begin position="481"/>
        <end position="501"/>
    </location>
</feature>
<keyword evidence="1" id="KW-1133">Transmembrane helix</keyword>
<feature type="transmembrane region" description="Helical" evidence="1">
    <location>
        <begin position="203"/>
        <end position="227"/>
    </location>
</feature>
<reference evidence="3" key="1">
    <citation type="journal article" date="2023" name="Commun. Biol.">
        <title>Genome analysis of Parmales, the sister group of diatoms, reveals the evolutionary specialization of diatoms from phago-mixotrophs to photoautotrophs.</title>
        <authorList>
            <person name="Ban H."/>
            <person name="Sato S."/>
            <person name="Yoshikawa S."/>
            <person name="Yamada K."/>
            <person name="Nakamura Y."/>
            <person name="Ichinomiya M."/>
            <person name="Sato N."/>
            <person name="Blanc-Mathieu R."/>
            <person name="Endo H."/>
            <person name="Kuwata A."/>
            <person name="Ogata H."/>
        </authorList>
    </citation>
    <scope>NUCLEOTIDE SEQUENCE [LARGE SCALE GENOMIC DNA]</scope>
    <source>
        <strain evidence="3">NIES 3699</strain>
    </source>
</reference>
<dbReference type="EMBL" id="BRXX01000236">
    <property type="protein sequence ID" value="GMH99590.1"/>
    <property type="molecule type" value="Genomic_DNA"/>
</dbReference>
<name>A0A9W7F2D9_9STRA</name>
<feature type="transmembrane region" description="Helical" evidence="1">
    <location>
        <begin position="319"/>
        <end position="342"/>
    </location>
</feature>
<feature type="transmembrane region" description="Helical" evidence="1">
    <location>
        <begin position="288"/>
        <end position="307"/>
    </location>
</feature>
<keyword evidence="1" id="KW-0472">Membrane</keyword>
<dbReference type="AlphaFoldDB" id="A0A9W7F2D9"/>
<feature type="transmembrane region" description="Helical" evidence="1">
    <location>
        <begin position="448"/>
        <end position="469"/>
    </location>
</feature>
<sequence>MPSGPTFKPVQGPAKSGLDAGDVVVQISCSGHKFEGAVGILSAAGMRFEDLQADDSLSVTLIVMPQTEGEPLRLPVDVLAKDLVFMNKAVDERNVFFSFEVLMGFFTDSLPEVAIHIISLVVVLSPSYRAAAGLGASAALPLVDTISDVLVVMELHAEDSPYYIASLCILAFSSLSAGSFAVWESFYGGEGNFSSSALVNAGISFFLGILNIRIQVLALMLAYKIIVEKVEPATLRICEADPIDMGTSFVVFSLMTLLNVITESVLELLLQSYIVVEDYFQSSKMPEWSLIFSLMIGCMAYASALVGTFMHRNTNTVQVAAFFTILSSTVARIASLVLFIYFAGAYAGFGYIIITYALSCLYNVQYHFDWADLYDFGPGGKHEKLFHLFIDTQIVFLAPLAYSGKDGGNDLYDEGEVRTSYPGKIHGLPISFTKDNALAEGNFITKRAWLFAIFRSFECAGLALVVLLSAGDGSEDPTTEVLTFVAAPAAFSLLLHSFLMYMRRRIIMYGSAREFDSLVSTTATKKKKKKKVEGSGCRCLMIPCCGYVSKGAEVEDEDGGEDKEIDVKV</sequence>
<gene>
    <name evidence="2" type="ORF">TrVE_jg1795</name>
</gene>